<reference evidence="2 3" key="1">
    <citation type="journal article" date="2019" name="Sci. Rep.">
        <title>A multi-omics analysis of the grapevine pathogen Lasiodiplodia theobromae reveals that temperature affects the expression of virulence- and pathogenicity-related genes.</title>
        <authorList>
            <person name="Felix C."/>
            <person name="Meneses R."/>
            <person name="Goncalves M.F.M."/>
            <person name="Tilleman L."/>
            <person name="Duarte A.S."/>
            <person name="Jorrin-Novo J.V."/>
            <person name="Van de Peer Y."/>
            <person name="Deforce D."/>
            <person name="Van Nieuwerburgh F."/>
            <person name="Esteves A.C."/>
            <person name="Alves A."/>
        </authorList>
    </citation>
    <scope>NUCLEOTIDE SEQUENCE [LARGE SCALE GENOMIC DNA]</scope>
    <source>
        <strain evidence="2 3">LA-SOL3</strain>
    </source>
</reference>
<feature type="compositionally biased region" description="Polar residues" evidence="1">
    <location>
        <begin position="163"/>
        <end position="172"/>
    </location>
</feature>
<name>A0A5N5D620_9PEZI</name>
<feature type="compositionally biased region" description="Acidic residues" evidence="1">
    <location>
        <begin position="648"/>
        <end position="659"/>
    </location>
</feature>
<comment type="caution">
    <text evidence="2">The sequence shown here is derived from an EMBL/GenBank/DDBJ whole genome shotgun (WGS) entry which is preliminary data.</text>
</comment>
<feature type="region of interest" description="Disordered" evidence="1">
    <location>
        <begin position="436"/>
        <end position="519"/>
    </location>
</feature>
<dbReference type="Proteomes" id="UP000325902">
    <property type="component" value="Unassembled WGS sequence"/>
</dbReference>
<evidence type="ECO:0000313" key="2">
    <source>
        <dbReference type="EMBL" id="KAB2573005.1"/>
    </source>
</evidence>
<keyword evidence="3" id="KW-1185">Reference proteome</keyword>
<evidence type="ECO:0000313" key="3">
    <source>
        <dbReference type="Proteomes" id="UP000325902"/>
    </source>
</evidence>
<feature type="compositionally biased region" description="Basic residues" evidence="1">
    <location>
        <begin position="436"/>
        <end position="453"/>
    </location>
</feature>
<feature type="compositionally biased region" description="Low complexity" evidence="1">
    <location>
        <begin position="802"/>
        <end position="813"/>
    </location>
</feature>
<sequence length="820" mass="90752">MNGTQDSRISLSMDDDVWKDLESLGDEYNFTYPSTQDQLMIGNNSAFAYPDPTLYAISGSDSLVNSSGFDAIPHADDSNIDFLTSSALNYVQPEMPVELADPTQSSSVALKTPAVPATTASRLSSLSNRRSSTSSLSDIVELASRKFTQEKPKYDPKHPWHRINTTTMGMTSRSGKINQYASEQMYKQNIKNPFGTWRSPNYKFEYFEHGELKKLEYSANEINDFLHHHPKSADNILRVWIQKTPADSCRRYPTPTLSKCRFKECPLRREGLNGTIQAGHMRVAFDERSSKYNNRADPFYMAAFFHLYCFEMFLDLPEICTLKNIEVREDTRKLPNEPNMSWNGSLDKEGVVAQRFIEACRKGRSTIKGFDGYPRPHNMQPGDAKSHELMLNYRMQKTKEGNRARSAKQSLAKRVQRETQINVNFGDLEMLVRAKVSMRKPRPAPKKRNKRRQVSISSSGDNDADYVSEPDSPDGMRKKRRTDDGPSGGVAEAVVPPGYAPANQLAPQQQQSSYNGADVSTFGYGRPEYAWPQSTLNQNYPANFNPTPVFVAAPSADAAGGDPANTFTTTTDDAATFFYDPEISASNSNAVDPALEDMFNGFPVVVAADSTDQTTDALPDYPPISDLADATTTFEQPPIFFEQQQQPVEEEEEEEEEGIDGLSHQSVTIPTSFPLNPDFSLSKPTKRSASVAFVEDDASSPSKRPRRSQSSHISPKTIPSKKRGGSSAVSVNAITRITRSKSSASMSPAPVQTPKTPPSVRRKSSRLNSLKGVDNGGVVKRRRTRSSSKLSGGGRSTRSDSRLSSVGSLGSIGDLFGFDE</sequence>
<dbReference type="EMBL" id="VCHE01000067">
    <property type="protein sequence ID" value="KAB2573005.1"/>
    <property type="molecule type" value="Genomic_DNA"/>
</dbReference>
<protein>
    <submittedName>
        <fullName evidence="2">Uncharacterized protein</fullName>
    </submittedName>
</protein>
<dbReference type="AlphaFoldDB" id="A0A5N5D620"/>
<evidence type="ECO:0000256" key="1">
    <source>
        <dbReference type="SAM" id="MobiDB-lite"/>
    </source>
</evidence>
<feature type="compositionally biased region" description="Polar residues" evidence="1">
    <location>
        <begin position="727"/>
        <end position="746"/>
    </location>
</feature>
<feature type="region of interest" description="Disordered" evidence="1">
    <location>
        <begin position="151"/>
        <end position="172"/>
    </location>
</feature>
<accession>A0A5N5D620</accession>
<feature type="compositionally biased region" description="Polar residues" evidence="1">
    <location>
        <begin position="663"/>
        <end position="674"/>
    </location>
</feature>
<proteinExistence type="predicted"/>
<feature type="compositionally biased region" description="Acidic residues" evidence="1">
    <location>
        <begin position="462"/>
        <end position="472"/>
    </location>
</feature>
<feature type="compositionally biased region" description="Low complexity" evidence="1">
    <location>
        <begin position="500"/>
        <end position="515"/>
    </location>
</feature>
<gene>
    <name evidence="2" type="ORF">DBV05_g8334</name>
</gene>
<feature type="region of interest" description="Disordered" evidence="1">
    <location>
        <begin position="644"/>
        <end position="820"/>
    </location>
</feature>
<organism evidence="2 3">
    <name type="scientific">Lasiodiplodia theobromae</name>
    <dbReference type="NCBI Taxonomy" id="45133"/>
    <lineage>
        <taxon>Eukaryota</taxon>
        <taxon>Fungi</taxon>
        <taxon>Dikarya</taxon>
        <taxon>Ascomycota</taxon>
        <taxon>Pezizomycotina</taxon>
        <taxon>Dothideomycetes</taxon>
        <taxon>Dothideomycetes incertae sedis</taxon>
        <taxon>Botryosphaeriales</taxon>
        <taxon>Botryosphaeriaceae</taxon>
        <taxon>Lasiodiplodia</taxon>
    </lineage>
</organism>
<dbReference type="OrthoDB" id="5307331at2759"/>